<accession>A0A4Q8K4N6</accession>
<dbReference type="SUPFAM" id="SSF49785">
    <property type="entry name" value="Galactose-binding domain-like"/>
    <property type="match status" value="2"/>
</dbReference>
<dbReference type="InterPro" id="IPR008979">
    <property type="entry name" value="Galactose-bd-like_sf"/>
</dbReference>
<dbReference type="InterPro" id="IPR000421">
    <property type="entry name" value="FA58C"/>
</dbReference>
<feature type="domain" description="F5/8 type C" evidence="2">
    <location>
        <begin position="36"/>
        <end position="187"/>
    </location>
</feature>
<reference evidence="3" key="2">
    <citation type="submission" date="2019-05" db="EMBL/GenBank/DDBJ databases">
        <title>Unravelling the molecular evolution of spider venoms.</title>
        <authorList>
            <person name="Pineda S."/>
        </authorList>
    </citation>
    <scope>NUCLEOTIDE SEQUENCE</scope>
</reference>
<keyword evidence="1" id="KW-0732">Signal</keyword>
<sequence>MMNFFHLWLFIFNEWWMILELQSKFVLASLGNEIPCSNPLGLMSGMIRDWQMSASSNRSPTTDPNCQVKYGRLMEASGKAWCAGRAVPYEWLQIDLGVAAKITALMTQGRCDGHQWVTSYHVSYSMDAFHWKYCSDAYNKRKLFNGNNDSHSMKISYLDEAIVARFIRFHVMEWRVHPSMRVEIVGCQECNELISLPPRAKLTASSWRPWKKQNTCSPQDGSFYSHGAWCAKSTNANQWLQVDLGPPTLVTGLVTKGRGDGRHRHWVTSYTVTYSNDSLVWYYYRDGNQRELKEFGGNMDQNTDRRHYLNQPFVARYIRFQPIKWKKRVSMRIGVIGCPHTGNEDSQSVALWVRRD</sequence>
<dbReference type="SMART" id="SM00231">
    <property type="entry name" value="FA58C"/>
    <property type="match status" value="2"/>
</dbReference>
<reference evidence="3" key="1">
    <citation type="submission" date="2017-05" db="EMBL/GenBank/DDBJ databases">
        <authorList>
            <person name="QRISCLOUD D."/>
        </authorList>
    </citation>
    <scope>NUCLEOTIDE SEQUENCE</scope>
</reference>
<dbReference type="PANTHER" id="PTHR24543">
    <property type="entry name" value="MULTICOPPER OXIDASE-RELATED"/>
    <property type="match status" value="1"/>
</dbReference>
<organism evidence="3">
    <name type="scientific">Liphistius thaleban</name>
    <dbReference type="NCBI Taxonomy" id="1905330"/>
    <lineage>
        <taxon>Eukaryota</taxon>
        <taxon>Metazoa</taxon>
        <taxon>Ecdysozoa</taxon>
        <taxon>Arthropoda</taxon>
        <taxon>Chelicerata</taxon>
        <taxon>Arachnida</taxon>
        <taxon>Araneae</taxon>
        <taxon>Mesothelae</taxon>
        <taxon>Liphistiidae</taxon>
        <taxon>Liphistius</taxon>
    </lineage>
</organism>
<proteinExistence type="predicted"/>
<dbReference type="CDD" id="cd00057">
    <property type="entry name" value="FA58C"/>
    <property type="match status" value="2"/>
</dbReference>
<dbReference type="Gene3D" id="2.60.120.260">
    <property type="entry name" value="Galactose-binding domain-like"/>
    <property type="match status" value="2"/>
</dbReference>
<name>A0A4Q8K4N6_9ARAC</name>
<feature type="domain" description="F5/8 type C" evidence="2">
    <location>
        <begin position="190"/>
        <end position="338"/>
    </location>
</feature>
<protein>
    <submittedName>
        <fullName evidence="3">U47-Liphistoxin-Lth1a_1</fullName>
    </submittedName>
</protein>
<dbReference type="FunFam" id="2.60.120.260:FF:000016">
    <property type="entry name" value="Contactin-associated protein-like 4 isoform 1"/>
    <property type="match status" value="2"/>
</dbReference>
<evidence type="ECO:0000259" key="2">
    <source>
        <dbReference type="PROSITE" id="PS50022"/>
    </source>
</evidence>
<dbReference type="Pfam" id="PF00754">
    <property type="entry name" value="F5_F8_type_C"/>
    <property type="match status" value="2"/>
</dbReference>
<feature type="chain" id="PRO_5020836017" evidence="1">
    <location>
        <begin position="22"/>
        <end position="356"/>
    </location>
</feature>
<dbReference type="PROSITE" id="PS01286">
    <property type="entry name" value="FA58C_2"/>
    <property type="match status" value="1"/>
</dbReference>
<evidence type="ECO:0000313" key="3">
    <source>
        <dbReference type="EMBL" id="SNX34006.1"/>
    </source>
</evidence>
<dbReference type="PANTHER" id="PTHR24543:SF334">
    <property type="entry name" value="F5_8 TYPE C DOMAIN-CONTAINING PROTEIN"/>
    <property type="match status" value="1"/>
</dbReference>
<evidence type="ECO:0000256" key="1">
    <source>
        <dbReference type="SAM" id="SignalP"/>
    </source>
</evidence>
<dbReference type="EMBL" id="HAHN01000148">
    <property type="protein sequence ID" value="SNX34006.1"/>
    <property type="molecule type" value="Transcribed_RNA"/>
</dbReference>
<dbReference type="PROSITE" id="PS50022">
    <property type="entry name" value="FA58C_3"/>
    <property type="match status" value="2"/>
</dbReference>
<dbReference type="AlphaFoldDB" id="A0A4Q8K4N6"/>
<feature type="signal peptide" evidence="1">
    <location>
        <begin position="1"/>
        <end position="21"/>
    </location>
</feature>